<accession>A0AAN6LSX5</accession>
<gene>
    <name evidence="1" type="ORF">GRF29_106g877191</name>
</gene>
<proteinExistence type="predicted"/>
<sequence>MKEQSTSGSDAPLAEVVADMSLSDNSTMHTGSSNIDTEEQVGDVSAPLVSQEVVNTPPSDGIVLQQNSPLLRIAGEVRNMIYDEMMNLGLEDRELYHAMHDLASTCRQLRSEYWSYCMEKTTYRLDLRDYQNFLKTFYPQADEAVMKNYRGKFLANLHHNFVIYTTAIPAQGTSSTVDLRPLIVLLRASPSIEFNLNRGVEWMCNGLDLENFIKHARTSETWAATSIVEAVNLRTQQAVMDGQWDAPNYWIIDVHLKLSLQQFYTDMGLIAYLEDRSTMRHDGVVFCMVWDKPDPAIKPKKVGWFRSLKDHIGGGLGKLVPNALKRKH</sequence>
<organism evidence="1 2">
    <name type="scientific">Pseudopithomyces chartarum</name>
    <dbReference type="NCBI Taxonomy" id="1892770"/>
    <lineage>
        <taxon>Eukaryota</taxon>
        <taxon>Fungi</taxon>
        <taxon>Dikarya</taxon>
        <taxon>Ascomycota</taxon>
        <taxon>Pezizomycotina</taxon>
        <taxon>Dothideomycetes</taxon>
        <taxon>Pleosporomycetidae</taxon>
        <taxon>Pleosporales</taxon>
        <taxon>Massarineae</taxon>
        <taxon>Didymosphaeriaceae</taxon>
        <taxon>Pseudopithomyces</taxon>
    </lineage>
</organism>
<comment type="caution">
    <text evidence="1">The sequence shown here is derived from an EMBL/GenBank/DDBJ whole genome shotgun (WGS) entry which is preliminary data.</text>
</comment>
<dbReference type="AlphaFoldDB" id="A0AAN6LSX5"/>
<name>A0AAN6LSX5_9PLEO</name>
<evidence type="ECO:0000313" key="2">
    <source>
        <dbReference type="Proteomes" id="UP001280581"/>
    </source>
</evidence>
<dbReference type="Proteomes" id="UP001280581">
    <property type="component" value="Unassembled WGS sequence"/>
</dbReference>
<reference evidence="1 2" key="1">
    <citation type="submission" date="2021-02" db="EMBL/GenBank/DDBJ databases">
        <title>Genome assembly of Pseudopithomyces chartarum.</title>
        <authorList>
            <person name="Jauregui R."/>
            <person name="Singh J."/>
            <person name="Voisey C."/>
        </authorList>
    </citation>
    <scope>NUCLEOTIDE SEQUENCE [LARGE SCALE GENOMIC DNA]</scope>
    <source>
        <strain evidence="1 2">AGR01</strain>
    </source>
</reference>
<evidence type="ECO:0000313" key="1">
    <source>
        <dbReference type="EMBL" id="KAK3203853.1"/>
    </source>
</evidence>
<dbReference type="EMBL" id="WVTA01000010">
    <property type="protein sequence ID" value="KAK3203853.1"/>
    <property type="molecule type" value="Genomic_DNA"/>
</dbReference>
<protein>
    <submittedName>
        <fullName evidence="1">Uncharacterized protein</fullName>
    </submittedName>
</protein>
<keyword evidence="2" id="KW-1185">Reference proteome</keyword>